<dbReference type="RefSeq" id="XP_005766642.1">
    <property type="nucleotide sequence ID" value="XM_005766585.1"/>
</dbReference>
<dbReference type="HOGENOM" id="CLU_019437_3_0_1"/>
<dbReference type="EnsemblProtists" id="EOD14213">
    <property type="protein sequence ID" value="EOD14213"/>
    <property type="gene ID" value="EMIHUDRAFT_119615"/>
</dbReference>
<dbReference type="Gene3D" id="1.25.10.10">
    <property type="entry name" value="Leucine-rich Repeat Variant"/>
    <property type="match status" value="1"/>
</dbReference>
<dbReference type="AlphaFoldDB" id="A0A0D3ISH8"/>
<sequence length="585" mass="60048">MTFPDEWGAGGGDGGPTESKLVALSMQSNEALLIKTLLARSCPSARLSRVQRVQNKKLWCEYAHYRDESLVHTCAGGDVNEMLLFHGTAERAAEDVLAHQNGLDPRFSNGGFYGQGIYLAEDPSYPIGGRYAHRISGSGGRRVQLLIVKAALGSQQEMGQQISAETRAMRMPDVRVEGPPRLLYDSVRGGPHRPFVSGGGENGCDASIVHVVYESRQMYPAYVIEVEMEMGAEVVAAVRKNSAEGSASAGPAPKQQRHAAPSGGGGGGGGGSSSGGSSHSAAHVPAAAPPSDAEVGAMGVAAVVAALRAHESVFFAACLRLIDLCKEAQNKQPAADAGAIEAIVATMQAYPQVADVQQMGCLAVDRVCFGTDAAGLARIQRAADAGGIEVVVAAMLAHPHVADVQEIGCLAMANVCAGNDAAALARIQRAAGAGGIEVIVAALQAHPQDANVQRNGFCAMANVCAGSDAAAFARCQRATDAGVIEAVVAAMQAHPQMGKMQEFGCCVLDHVCAGTDAAAFARMQRAAAAGGIEVVLAALQAHRQHAGVQQNGCRMLASVCAGAPAACGRASVWLLGGAPAQTGCL</sequence>
<protein>
    <recommendedName>
        <fullName evidence="1">Poly [ADP-ribose] polymerase</fullName>
        <shortName evidence="1">PARP</shortName>
        <ecNumber evidence="1">2.4.2.-</ecNumber>
    </recommendedName>
</protein>
<feature type="region of interest" description="Disordered" evidence="2">
    <location>
        <begin position="244"/>
        <end position="289"/>
    </location>
</feature>
<name>A0A0D3ISH8_EMIH1</name>
<evidence type="ECO:0000256" key="2">
    <source>
        <dbReference type="SAM" id="MobiDB-lite"/>
    </source>
</evidence>
<dbReference type="PaxDb" id="2903-EOD14213"/>
<dbReference type="InterPro" id="IPR016024">
    <property type="entry name" value="ARM-type_fold"/>
</dbReference>
<feature type="compositionally biased region" description="Low complexity" evidence="2">
    <location>
        <begin position="275"/>
        <end position="289"/>
    </location>
</feature>
<evidence type="ECO:0000259" key="3">
    <source>
        <dbReference type="PROSITE" id="PS51059"/>
    </source>
</evidence>
<keyword evidence="1" id="KW-0520">NAD</keyword>
<dbReference type="Pfam" id="PF00644">
    <property type="entry name" value="PARP"/>
    <property type="match status" value="1"/>
</dbReference>
<feature type="compositionally biased region" description="Gly residues" evidence="2">
    <location>
        <begin position="262"/>
        <end position="274"/>
    </location>
</feature>
<proteinExistence type="predicted"/>
<reference evidence="5" key="1">
    <citation type="journal article" date="2013" name="Nature">
        <title>Pan genome of the phytoplankton Emiliania underpins its global distribution.</title>
        <authorList>
            <person name="Read B.A."/>
            <person name="Kegel J."/>
            <person name="Klute M.J."/>
            <person name="Kuo A."/>
            <person name="Lefebvre S.C."/>
            <person name="Maumus F."/>
            <person name="Mayer C."/>
            <person name="Miller J."/>
            <person name="Monier A."/>
            <person name="Salamov A."/>
            <person name="Young J."/>
            <person name="Aguilar M."/>
            <person name="Claverie J.M."/>
            <person name="Frickenhaus S."/>
            <person name="Gonzalez K."/>
            <person name="Herman E.K."/>
            <person name="Lin Y.C."/>
            <person name="Napier J."/>
            <person name="Ogata H."/>
            <person name="Sarno A.F."/>
            <person name="Shmutz J."/>
            <person name="Schroeder D."/>
            <person name="de Vargas C."/>
            <person name="Verret F."/>
            <person name="von Dassow P."/>
            <person name="Valentin K."/>
            <person name="Van de Peer Y."/>
            <person name="Wheeler G."/>
            <person name="Dacks J.B."/>
            <person name="Delwiche C.F."/>
            <person name="Dyhrman S.T."/>
            <person name="Glockner G."/>
            <person name="John U."/>
            <person name="Richards T."/>
            <person name="Worden A.Z."/>
            <person name="Zhang X."/>
            <person name="Grigoriev I.V."/>
            <person name="Allen A.E."/>
            <person name="Bidle K."/>
            <person name="Borodovsky M."/>
            <person name="Bowler C."/>
            <person name="Brownlee C."/>
            <person name="Cock J.M."/>
            <person name="Elias M."/>
            <person name="Gladyshev V.N."/>
            <person name="Groth M."/>
            <person name="Guda C."/>
            <person name="Hadaegh A."/>
            <person name="Iglesias-Rodriguez M.D."/>
            <person name="Jenkins J."/>
            <person name="Jones B.M."/>
            <person name="Lawson T."/>
            <person name="Leese F."/>
            <person name="Lindquist E."/>
            <person name="Lobanov A."/>
            <person name="Lomsadze A."/>
            <person name="Malik S.B."/>
            <person name="Marsh M.E."/>
            <person name="Mackinder L."/>
            <person name="Mock T."/>
            <person name="Mueller-Roeber B."/>
            <person name="Pagarete A."/>
            <person name="Parker M."/>
            <person name="Probert I."/>
            <person name="Quesneville H."/>
            <person name="Raines C."/>
            <person name="Rensing S.A."/>
            <person name="Riano-Pachon D.M."/>
            <person name="Richier S."/>
            <person name="Rokitta S."/>
            <person name="Shiraiwa Y."/>
            <person name="Soanes D.M."/>
            <person name="van der Giezen M."/>
            <person name="Wahlund T.M."/>
            <person name="Williams B."/>
            <person name="Wilson W."/>
            <person name="Wolfe G."/>
            <person name="Wurch L.L."/>
        </authorList>
    </citation>
    <scope>NUCLEOTIDE SEQUENCE</scope>
</reference>
<dbReference type="Gene3D" id="3.90.228.10">
    <property type="match status" value="1"/>
</dbReference>
<reference evidence="4" key="2">
    <citation type="submission" date="2024-10" db="UniProtKB">
        <authorList>
            <consortium name="EnsemblProtists"/>
        </authorList>
    </citation>
    <scope>IDENTIFICATION</scope>
</reference>
<evidence type="ECO:0000313" key="4">
    <source>
        <dbReference type="EnsemblProtists" id="EOD14213"/>
    </source>
</evidence>
<evidence type="ECO:0000256" key="1">
    <source>
        <dbReference type="RuleBase" id="RU362114"/>
    </source>
</evidence>
<dbReference type="Proteomes" id="UP000013827">
    <property type="component" value="Unassembled WGS sequence"/>
</dbReference>
<dbReference type="GO" id="GO:1990404">
    <property type="term" value="F:NAD+-protein mono-ADP-ribosyltransferase activity"/>
    <property type="evidence" value="ECO:0007669"/>
    <property type="project" value="TreeGrafter"/>
</dbReference>
<evidence type="ECO:0000313" key="5">
    <source>
        <dbReference type="Proteomes" id="UP000013827"/>
    </source>
</evidence>
<dbReference type="KEGG" id="ehx:EMIHUDRAFT_119615"/>
<dbReference type="SUPFAM" id="SSF48371">
    <property type="entry name" value="ARM repeat"/>
    <property type="match status" value="1"/>
</dbReference>
<dbReference type="InterPro" id="IPR012317">
    <property type="entry name" value="Poly(ADP-ribose)pol_cat_dom"/>
</dbReference>
<feature type="compositionally biased region" description="Low complexity" evidence="2">
    <location>
        <begin position="244"/>
        <end position="261"/>
    </location>
</feature>
<dbReference type="GO" id="GO:0003950">
    <property type="term" value="F:NAD+ poly-ADP-ribosyltransferase activity"/>
    <property type="evidence" value="ECO:0007669"/>
    <property type="project" value="UniProtKB-UniRule"/>
</dbReference>
<dbReference type="InterPro" id="IPR051712">
    <property type="entry name" value="ARTD-AVP"/>
</dbReference>
<dbReference type="PANTHER" id="PTHR45740:SF2">
    <property type="entry name" value="POLY [ADP-RIBOSE] POLYMERASE"/>
    <property type="match status" value="1"/>
</dbReference>
<dbReference type="eggNOG" id="ENOG502SATT">
    <property type="taxonomic scope" value="Eukaryota"/>
</dbReference>
<keyword evidence="5" id="KW-1185">Reference proteome</keyword>
<dbReference type="PROSITE" id="PS51059">
    <property type="entry name" value="PARP_CATALYTIC"/>
    <property type="match status" value="1"/>
</dbReference>
<keyword evidence="1" id="KW-0808">Transferase</keyword>
<dbReference type="GO" id="GO:0005634">
    <property type="term" value="C:nucleus"/>
    <property type="evidence" value="ECO:0007669"/>
    <property type="project" value="TreeGrafter"/>
</dbReference>
<dbReference type="EC" id="2.4.2.-" evidence="1"/>
<dbReference type="GeneID" id="17260367"/>
<organism evidence="4 5">
    <name type="scientific">Emiliania huxleyi (strain CCMP1516)</name>
    <dbReference type="NCBI Taxonomy" id="280463"/>
    <lineage>
        <taxon>Eukaryota</taxon>
        <taxon>Haptista</taxon>
        <taxon>Haptophyta</taxon>
        <taxon>Prymnesiophyceae</taxon>
        <taxon>Isochrysidales</taxon>
        <taxon>Noelaerhabdaceae</taxon>
        <taxon>Emiliania</taxon>
    </lineage>
</organism>
<dbReference type="SUPFAM" id="SSF56399">
    <property type="entry name" value="ADP-ribosylation"/>
    <property type="match status" value="1"/>
</dbReference>
<dbReference type="PANTHER" id="PTHR45740">
    <property type="entry name" value="POLY [ADP-RIBOSE] POLYMERASE"/>
    <property type="match status" value="1"/>
</dbReference>
<keyword evidence="1" id="KW-0328">Glycosyltransferase</keyword>
<dbReference type="InterPro" id="IPR011989">
    <property type="entry name" value="ARM-like"/>
</dbReference>
<accession>A0A0D3ISH8</accession>
<feature type="domain" description="PARP catalytic" evidence="3">
    <location>
        <begin position="1"/>
        <end position="235"/>
    </location>
</feature>